<dbReference type="EMBL" id="JACSQP010000001">
    <property type="protein sequence ID" value="MBD7956133.1"/>
    <property type="molecule type" value="Genomic_DNA"/>
</dbReference>
<proteinExistence type="predicted"/>
<dbReference type="CDD" id="cd12797">
    <property type="entry name" value="M23_peptidase"/>
    <property type="match status" value="1"/>
</dbReference>
<reference evidence="3 4" key="1">
    <citation type="submission" date="2020-08" db="EMBL/GenBank/DDBJ databases">
        <title>A Genomic Blueprint of the Chicken Gut Microbiome.</title>
        <authorList>
            <person name="Gilroy R."/>
            <person name="Ravi A."/>
            <person name="Getino M."/>
            <person name="Pursley I."/>
            <person name="Horton D.L."/>
            <person name="Alikhan N.-F."/>
            <person name="Baker D."/>
            <person name="Gharbi K."/>
            <person name="Hall N."/>
            <person name="Watson M."/>
            <person name="Adriaenssens E.M."/>
            <person name="Foster-Nyarko E."/>
            <person name="Jarju S."/>
            <person name="Secka A."/>
            <person name="Antonio M."/>
            <person name="Oren A."/>
            <person name="Chaudhuri R."/>
            <person name="La Ragione R.M."/>
            <person name="Hildebrand F."/>
            <person name="Pallen M.J."/>
        </authorList>
    </citation>
    <scope>NUCLEOTIDE SEQUENCE [LARGE SCALE GENOMIC DNA]</scope>
    <source>
        <strain evidence="3 4">Sa4CUA7</strain>
    </source>
</reference>
<feature type="region of interest" description="Disordered" evidence="1">
    <location>
        <begin position="62"/>
        <end position="81"/>
    </location>
</feature>
<keyword evidence="4" id="KW-1185">Reference proteome</keyword>
<dbReference type="Gene3D" id="2.70.70.10">
    <property type="entry name" value="Glucose Permease (Domain IIA)"/>
    <property type="match status" value="1"/>
</dbReference>
<evidence type="ECO:0000313" key="4">
    <source>
        <dbReference type="Proteomes" id="UP000648352"/>
    </source>
</evidence>
<dbReference type="Pfam" id="PF01551">
    <property type="entry name" value="Peptidase_M23"/>
    <property type="match status" value="1"/>
</dbReference>
<evidence type="ECO:0000313" key="3">
    <source>
        <dbReference type="EMBL" id="MBD7956133.1"/>
    </source>
</evidence>
<dbReference type="RefSeq" id="WP_191717164.1">
    <property type="nucleotide sequence ID" value="NZ_JACSQP010000001.1"/>
</dbReference>
<protein>
    <submittedName>
        <fullName evidence="3">M23 family metallopeptidase</fullName>
    </submittedName>
</protein>
<organism evidence="3 4">
    <name type="scientific">Microbacterium pullorum</name>
    <dbReference type="NCBI Taxonomy" id="2762236"/>
    <lineage>
        <taxon>Bacteria</taxon>
        <taxon>Bacillati</taxon>
        <taxon>Actinomycetota</taxon>
        <taxon>Actinomycetes</taxon>
        <taxon>Micrococcales</taxon>
        <taxon>Microbacteriaceae</taxon>
        <taxon>Microbacterium</taxon>
    </lineage>
</organism>
<feature type="compositionally biased region" description="Low complexity" evidence="1">
    <location>
        <begin position="122"/>
        <end position="132"/>
    </location>
</feature>
<dbReference type="PANTHER" id="PTHR21666">
    <property type="entry name" value="PEPTIDASE-RELATED"/>
    <property type="match status" value="1"/>
</dbReference>
<dbReference type="SUPFAM" id="SSF51261">
    <property type="entry name" value="Duplicated hybrid motif"/>
    <property type="match status" value="1"/>
</dbReference>
<dbReference type="PANTHER" id="PTHR21666:SF270">
    <property type="entry name" value="MUREIN HYDROLASE ACTIVATOR ENVC"/>
    <property type="match status" value="1"/>
</dbReference>
<evidence type="ECO:0000256" key="1">
    <source>
        <dbReference type="SAM" id="MobiDB-lite"/>
    </source>
</evidence>
<comment type="caution">
    <text evidence="3">The sequence shown here is derived from an EMBL/GenBank/DDBJ whole genome shotgun (WGS) entry which is preliminary data.</text>
</comment>
<feature type="domain" description="M23ase beta-sheet core" evidence="2">
    <location>
        <begin position="335"/>
        <end position="436"/>
    </location>
</feature>
<dbReference type="InterPro" id="IPR050570">
    <property type="entry name" value="Cell_wall_metabolism_enzyme"/>
</dbReference>
<feature type="region of interest" description="Disordered" evidence="1">
    <location>
        <begin position="96"/>
        <end position="132"/>
    </location>
</feature>
<sequence>MRDAPGALTRAELRRRAAQQAAQQSEAVELAALVVAAATIELPASLIPDAHPLTATTDAATAVPASDETSVTEGSPSAEAPVVEAPTMVEVAALPLSRRARRATSTSSRGSVRDEASQPVGEAVAQAEARPAADAAPMTAAVFVATAPAAEAPEVPSRQSRCDDFEHAARLFAFGAAAEPENRVTRTSRASQTECTRVAAQTPPPRWASTRKRLAAASVSIGAIGVVGLLAVGMTTPAAAVVAGEAKTGAATTSLTAVASSGEEIQAFVTSSTAGDITLNRDETYSTATMSDLAAASGVRNFDNSFINNPNSPVQWPFPVGVPYTWGFEMRDGSLHHGIDFVPGQGAEIHAIADGTVRIATESGGLYGVHVVIDHEVDGERVSSHYAHMEYGSLRVQTGDTVKVGDVLGTVGDTGYSFGAHLHFEIWQNGTTKIDPLPWMKEHAAG</sequence>
<name>A0ABR8RY32_9MICO</name>
<accession>A0ABR8RY32</accession>
<gene>
    <name evidence="3" type="ORF">H9651_00580</name>
</gene>
<dbReference type="InterPro" id="IPR016047">
    <property type="entry name" value="M23ase_b-sheet_dom"/>
</dbReference>
<dbReference type="Proteomes" id="UP000648352">
    <property type="component" value="Unassembled WGS sequence"/>
</dbReference>
<dbReference type="InterPro" id="IPR011055">
    <property type="entry name" value="Dup_hybrid_motif"/>
</dbReference>
<evidence type="ECO:0000259" key="2">
    <source>
        <dbReference type="Pfam" id="PF01551"/>
    </source>
</evidence>